<sequence length="240" mass="26389">MNNQIKYSLAGFCMGVAELIPGISGSTVAVIFKIYPNLMTILSQLRLKNLTLSFQSLSKTFQFNVSLPLIFSMMIAVILCSRGINYLLTNYEEIFLSSLGLLMIALSIYIINYFKDLAEDKKLIIFLSLGFIIGFALQELNISSENTSIFYLFLSGIVAFSFFLIPGISGSAMLVVLGVYGPIIQAVSAFDFVLLSPFALGCLISLLLLPKVVLSIYSSHELKLMHIFSGLILSSGIFLL</sequence>
<dbReference type="Proteomes" id="UP000319023">
    <property type="component" value="Unassembled WGS sequence"/>
</dbReference>
<feature type="transmembrane region" description="Helical" evidence="1">
    <location>
        <begin position="94"/>
        <end position="111"/>
    </location>
</feature>
<evidence type="ECO:0000313" key="2">
    <source>
        <dbReference type="EMBL" id="RZO12453.1"/>
    </source>
</evidence>
<comment type="caution">
    <text evidence="2">The sequence shown here is derived from an EMBL/GenBank/DDBJ whole genome shotgun (WGS) entry which is preliminary data.</text>
</comment>
<evidence type="ECO:0000313" key="3">
    <source>
        <dbReference type="Proteomes" id="UP000319023"/>
    </source>
</evidence>
<feature type="transmembrane region" description="Helical" evidence="1">
    <location>
        <begin position="20"/>
        <end position="42"/>
    </location>
</feature>
<name>A0A520LTX8_9GAMM</name>
<dbReference type="PANTHER" id="PTHR37308">
    <property type="entry name" value="INTEGRAL MEMBRANE PROTEIN"/>
    <property type="match status" value="1"/>
</dbReference>
<evidence type="ECO:0000256" key="1">
    <source>
        <dbReference type="SAM" id="Phobius"/>
    </source>
</evidence>
<keyword evidence="1" id="KW-0812">Transmembrane</keyword>
<protein>
    <submittedName>
        <fullName evidence="2">DUF368 domain-containing protein</fullName>
    </submittedName>
</protein>
<feature type="transmembrane region" description="Helical" evidence="1">
    <location>
        <begin position="123"/>
        <end position="143"/>
    </location>
</feature>
<dbReference type="AlphaFoldDB" id="A0A520LTX8"/>
<reference evidence="2 3" key="1">
    <citation type="submission" date="2019-02" db="EMBL/GenBank/DDBJ databases">
        <title>Prokaryotic population dynamics and viral predation in marine succession experiment using metagenomics: the confinement effect.</title>
        <authorList>
            <person name="Haro-Moreno J.M."/>
            <person name="Rodriguez-Valera F."/>
            <person name="Lopez-Perez M."/>
        </authorList>
    </citation>
    <scope>NUCLEOTIDE SEQUENCE [LARGE SCALE GENOMIC DNA]</scope>
    <source>
        <strain evidence="2">MED-G168</strain>
    </source>
</reference>
<feature type="transmembrane region" description="Helical" evidence="1">
    <location>
        <begin position="149"/>
        <end position="180"/>
    </location>
</feature>
<dbReference type="EMBL" id="SHBN01000003">
    <property type="protein sequence ID" value="RZO12453.1"/>
    <property type="molecule type" value="Genomic_DNA"/>
</dbReference>
<keyword evidence="1" id="KW-1133">Transmembrane helix</keyword>
<feature type="transmembrane region" description="Helical" evidence="1">
    <location>
        <begin position="192"/>
        <end position="210"/>
    </location>
</feature>
<gene>
    <name evidence="2" type="ORF">EVB01_00305</name>
</gene>
<feature type="transmembrane region" description="Helical" evidence="1">
    <location>
        <begin position="63"/>
        <end position="88"/>
    </location>
</feature>
<organism evidence="2 3">
    <name type="scientific">SAR86 cluster bacterium</name>
    <dbReference type="NCBI Taxonomy" id="2030880"/>
    <lineage>
        <taxon>Bacteria</taxon>
        <taxon>Pseudomonadati</taxon>
        <taxon>Pseudomonadota</taxon>
        <taxon>Gammaproteobacteria</taxon>
        <taxon>SAR86 cluster</taxon>
    </lineage>
</organism>
<keyword evidence="1" id="KW-0472">Membrane</keyword>
<dbReference type="InterPro" id="IPR007163">
    <property type="entry name" value="VCA0040-like"/>
</dbReference>
<dbReference type="Pfam" id="PF04018">
    <property type="entry name" value="VCA0040-like"/>
    <property type="match status" value="1"/>
</dbReference>
<proteinExistence type="predicted"/>
<dbReference type="PANTHER" id="PTHR37308:SF1">
    <property type="entry name" value="POLYPRENYL-PHOSPHATE TRANSPORTER"/>
    <property type="match status" value="1"/>
</dbReference>
<accession>A0A520LTX8</accession>